<feature type="transmembrane region" description="Helical" evidence="2">
    <location>
        <begin position="110"/>
        <end position="129"/>
    </location>
</feature>
<proteinExistence type="predicted"/>
<reference evidence="3 4" key="1">
    <citation type="journal article" date="2019" name="Int. J. Syst. Evol. Microbiol.">
        <title>The Global Catalogue of Microorganisms (GCM) 10K type strain sequencing project: providing services to taxonomists for standard genome sequencing and annotation.</title>
        <authorList>
            <consortium name="The Broad Institute Genomics Platform"/>
            <consortium name="The Broad Institute Genome Sequencing Center for Infectious Disease"/>
            <person name="Wu L."/>
            <person name="Ma J."/>
        </authorList>
    </citation>
    <scope>NUCLEOTIDE SEQUENCE [LARGE SCALE GENOMIC DNA]</scope>
    <source>
        <strain evidence="3 4">JCM 14559</strain>
    </source>
</reference>
<dbReference type="Pfam" id="PF12277">
    <property type="entry name" value="DUF3618"/>
    <property type="match status" value="1"/>
</dbReference>
<feature type="compositionally biased region" description="Low complexity" evidence="1">
    <location>
        <begin position="184"/>
        <end position="199"/>
    </location>
</feature>
<dbReference type="EMBL" id="BAAANS010000004">
    <property type="protein sequence ID" value="GAA2087828.1"/>
    <property type="molecule type" value="Genomic_DNA"/>
</dbReference>
<feature type="compositionally biased region" description="Basic and acidic residues" evidence="1">
    <location>
        <begin position="204"/>
        <end position="227"/>
    </location>
</feature>
<accession>A0ABN2WAU4</accession>
<comment type="caution">
    <text evidence="3">The sequence shown here is derived from an EMBL/GenBank/DDBJ whole genome shotgun (WGS) entry which is preliminary data.</text>
</comment>
<gene>
    <name evidence="3" type="ORF">GCM10009759_09530</name>
</gene>
<keyword evidence="2" id="KW-0812">Transmembrane</keyword>
<sequence>MGATPDELRNEVEARRAHLAQNVDRLADRITPSRVVHRRADAARRTMTGIKERVMGPVHDSAESTRHAADATGDTAARLGRTAQEGAAQLGESVRRAPEQVRRRTQGSPLGAGLVAFGAGLLAAALLPASRIEERGGERLREHPELLEPVKRAALDTARDVRDDLHDPAARAVRSVEAAARQAADTTAAAARDAGQHAAQELRATGRETAHEVRDGVHGGPDGHRLP</sequence>
<keyword evidence="2" id="KW-1133">Transmembrane helix</keyword>
<protein>
    <recommendedName>
        <fullName evidence="5">DUF3618 domain-containing protein</fullName>
    </recommendedName>
</protein>
<feature type="region of interest" description="Disordered" evidence="1">
    <location>
        <begin position="184"/>
        <end position="227"/>
    </location>
</feature>
<keyword evidence="4" id="KW-1185">Reference proteome</keyword>
<dbReference type="InterPro" id="IPR022062">
    <property type="entry name" value="DUF3618"/>
</dbReference>
<keyword evidence="2" id="KW-0472">Membrane</keyword>
<evidence type="ECO:0008006" key="5">
    <source>
        <dbReference type="Google" id="ProtNLM"/>
    </source>
</evidence>
<dbReference type="Proteomes" id="UP001500897">
    <property type="component" value="Unassembled WGS sequence"/>
</dbReference>
<organism evidence="3 4">
    <name type="scientific">Kitasatospora saccharophila</name>
    <dbReference type="NCBI Taxonomy" id="407973"/>
    <lineage>
        <taxon>Bacteria</taxon>
        <taxon>Bacillati</taxon>
        <taxon>Actinomycetota</taxon>
        <taxon>Actinomycetes</taxon>
        <taxon>Kitasatosporales</taxon>
        <taxon>Streptomycetaceae</taxon>
        <taxon>Kitasatospora</taxon>
    </lineage>
</organism>
<evidence type="ECO:0000313" key="4">
    <source>
        <dbReference type="Proteomes" id="UP001500897"/>
    </source>
</evidence>
<name>A0ABN2WAU4_9ACTN</name>
<dbReference type="RefSeq" id="WP_344550484.1">
    <property type="nucleotide sequence ID" value="NZ_BAAANS010000004.1"/>
</dbReference>
<evidence type="ECO:0000256" key="1">
    <source>
        <dbReference type="SAM" id="MobiDB-lite"/>
    </source>
</evidence>
<evidence type="ECO:0000313" key="3">
    <source>
        <dbReference type="EMBL" id="GAA2087828.1"/>
    </source>
</evidence>
<evidence type="ECO:0000256" key="2">
    <source>
        <dbReference type="SAM" id="Phobius"/>
    </source>
</evidence>